<evidence type="ECO:0000256" key="1">
    <source>
        <dbReference type="SAM" id="Phobius"/>
    </source>
</evidence>
<dbReference type="Pfam" id="PF04892">
    <property type="entry name" value="VanZ"/>
    <property type="match status" value="1"/>
</dbReference>
<proteinExistence type="predicted"/>
<dbReference type="InterPro" id="IPR006976">
    <property type="entry name" value="VanZ-like"/>
</dbReference>
<reference evidence="3 4" key="1">
    <citation type="journal article" date="2016" name="Nat. Commun.">
        <title>Thousands of microbial genomes shed light on interconnected biogeochemical processes in an aquifer system.</title>
        <authorList>
            <person name="Anantharaman K."/>
            <person name="Brown C.T."/>
            <person name="Hug L.A."/>
            <person name="Sharon I."/>
            <person name="Castelle C.J."/>
            <person name="Probst A.J."/>
            <person name="Thomas B.C."/>
            <person name="Singh A."/>
            <person name="Wilkins M.J."/>
            <person name="Karaoz U."/>
            <person name="Brodie E.L."/>
            <person name="Williams K.H."/>
            <person name="Hubbard S.S."/>
            <person name="Banfield J.F."/>
        </authorList>
    </citation>
    <scope>NUCLEOTIDE SEQUENCE [LARGE SCALE GENOMIC DNA]</scope>
</reference>
<evidence type="ECO:0000259" key="2">
    <source>
        <dbReference type="Pfam" id="PF04892"/>
    </source>
</evidence>
<accession>A0A1F5FUI8</accession>
<feature type="transmembrane region" description="Helical" evidence="1">
    <location>
        <begin position="41"/>
        <end position="58"/>
    </location>
</feature>
<keyword evidence="1" id="KW-0812">Transmembrane</keyword>
<sequence length="126" mass="14717">MKYLKFLPVTIWMIVIFYLSSRTELPHANVFFWEFLFKKSGHVFVYFVLTLLWIFALGSKQLEKAILYTLAYAFTDEIHQLFVPGRTGVLTDILFDSLGIGLALLTNFINLWKKLSLLPVIKRPKK</sequence>
<keyword evidence="1" id="KW-1133">Transmembrane helix</keyword>
<protein>
    <recommendedName>
        <fullName evidence="2">VanZ-like domain-containing protein</fullName>
    </recommendedName>
</protein>
<gene>
    <name evidence="3" type="ORF">A2572_00325</name>
</gene>
<comment type="caution">
    <text evidence="3">The sequence shown here is derived from an EMBL/GenBank/DDBJ whole genome shotgun (WGS) entry which is preliminary data.</text>
</comment>
<name>A0A1F5FUI8_9BACT</name>
<dbReference type="AlphaFoldDB" id="A0A1F5FUI8"/>
<organism evidence="3 4">
    <name type="scientific">Candidatus Collierbacteria bacterium RIFOXYD1_FULL_40_9</name>
    <dbReference type="NCBI Taxonomy" id="1817731"/>
    <lineage>
        <taxon>Bacteria</taxon>
        <taxon>Candidatus Collieribacteriota</taxon>
    </lineage>
</organism>
<dbReference type="NCBIfam" id="NF037970">
    <property type="entry name" value="vanZ_1"/>
    <property type="match status" value="1"/>
</dbReference>
<dbReference type="EMBL" id="MFAQ01000022">
    <property type="protein sequence ID" value="OGD83271.1"/>
    <property type="molecule type" value="Genomic_DNA"/>
</dbReference>
<keyword evidence="1" id="KW-0472">Membrane</keyword>
<feature type="domain" description="VanZ-like" evidence="2">
    <location>
        <begin position="12"/>
        <end position="105"/>
    </location>
</feature>
<evidence type="ECO:0000313" key="4">
    <source>
        <dbReference type="Proteomes" id="UP000179237"/>
    </source>
</evidence>
<dbReference type="Proteomes" id="UP000179237">
    <property type="component" value="Unassembled WGS sequence"/>
</dbReference>
<evidence type="ECO:0000313" key="3">
    <source>
        <dbReference type="EMBL" id="OGD83271.1"/>
    </source>
</evidence>